<dbReference type="InParanoid" id="A0A1E1LD87"/>
<evidence type="ECO:0000313" key="2">
    <source>
        <dbReference type="EMBL" id="CZT08354.1"/>
    </source>
</evidence>
<dbReference type="InterPro" id="IPR021858">
    <property type="entry name" value="Fun_TF"/>
</dbReference>
<dbReference type="AlphaFoldDB" id="A0A1E1LD87"/>
<protein>
    <recommendedName>
        <fullName evidence="4">C2H2-type domain-containing protein</fullName>
    </recommendedName>
</protein>
<dbReference type="InterPro" id="IPR022698">
    <property type="entry name" value="OrsD"/>
</dbReference>
<dbReference type="GO" id="GO:0001228">
    <property type="term" value="F:DNA-binding transcription activator activity, RNA polymerase II-specific"/>
    <property type="evidence" value="ECO:0007669"/>
    <property type="project" value="TreeGrafter"/>
</dbReference>
<dbReference type="InterPro" id="IPR053157">
    <property type="entry name" value="Sterol_Uptake_Regulator"/>
</dbReference>
<evidence type="ECO:0000256" key="1">
    <source>
        <dbReference type="SAM" id="MobiDB-lite"/>
    </source>
</evidence>
<evidence type="ECO:0008006" key="4">
    <source>
        <dbReference type="Google" id="ProtNLM"/>
    </source>
</evidence>
<accession>A0A1E1LD87</accession>
<comment type="caution">
    <text evidence="2">The sequence shown here is derived from an EMBL/GenBank/DDBJ whole genome shotgun (WGS) entry which is preliminary data.</text>
</comment>
<gene>
    <name evidence="2" type="ORF">RCO7_08245</name>
</gene>
<dbReference type="EMBL" id="FJUW01000046">
    <property type="protein sequence ID" value="CZT08354.1"/>
    <property type="molecule type" value="Genomic_DNA"/>
</dbReference>
<dbReference type="PANTHER" id="PTHR47784:SF5">
    <property type="entry name" value="STEROL UPTAKE CONTROL PROTEIN 2"/>
    <property type="match status" value="1"/>
</dbReference>
<feature type="region of interest" description="Disordered" evidence="1">
    <location>
        <begin position="47"/>
        <end position="92"/>
    </location>
</feature>
<keyword evidence="3" id="KW-1185">Reference proteome</keyword>
<organism evidence="2 3">
    <name type="scientific">Rhynchosporium graminicola</name>
    <dbReference type="NCBI Taxonomy" id="2792576"/>
    <lineage>
        <taxon>Eukaryota</taxon>
        <taxon>Fungi</taxon>
        <taxon>Dikarya</taxon>
        <taxon>Ascomycota</taxon>
        <taxon>Pezizomycotina</taxon>
        <taxon>Leotiomycetes</taxon>
        <taxon>Helotiales</taxon>
        <taxon>Ploettnerulaceae</taxon>
        <taxon>Rhynchosporium</taxon>
    </lineage>
</organism>
<reference evidence="3" key="1">
    <citation type="submission" date="2016-03" db="EMBL/GenBank/DDBJ databases">
        <authorList>
            <person name="Ploux O."/>
        </authorList>
    </citation>
    <scope>NUCLEOTIDE SEQUENCE [LARGE SCALE GENOMIC DNA]</scope>
    <source>
        <strain evidence="3">UK7</strain>
    </source>
</reference>
<name>A0A1E1LD87_9HELO</name>
<dbReference type="PANTHER" id="PTHR47784">
    <property type="entry name" value="STEROL UPTAKE CONTROL PROTEIN 2"/>
    <property type="match status" value="1"/>
</dbReference>
<sequence>MLPQAQACMIDSYKRIADSALHCYASEGANVMSESAMERTIWVDEKMEETSSGNEMRAGNTASEKNDPVPTIDNTGMSSSTSSSTPPGDPPPFELLHYLPSHKALICTTCHYAIQPAAVSRHLKEIHQILRARRRPFMSYVSTLDLAAPERVIDIQTEIGNFPVDILPVIEGLMCRYEGCGHLCASTKRMRSHWVAEHGLAARVGVDWKTVRLQTFFRGNLLRYFTDGEVYDCGAKPVPVDGMKFEYETSISTDSNLFRIATPTVDTSEAAILHHFITNTASTLSTNPTTKLLWETTVPMLARSNAFLHHGILSCAALHLAQLHPHSSFTSQLTLLASQHQDTAMPHFQAVMTAVTPSNCDAVLAFAHLLIIISFAIDTQSQNQSQSQEQSPNQADTSNLMLVSPPAPPIPITTINGNTNAQEDNTILPPWLYLLRSGCSILCDIWDYLELGPISALAEQWDIPVHVPDGTPPLLLTHLLSLIPSATNPFSNNESDIEINVITHRKTWTEHEISTYITAARSLDLAFRCRAIMGSDFSTWDALRVWPMAIEQAYLDLLATGHEGALVLLGFYCVLLKKVETRWYFEGRAQRLLHSVLACLDERKDREKWREALRWAIEELGVEQHE</sequence>
<evidence type="ECO:0000313" key="3">
    <source>
        <dbReference type="Proteomes" id="UP000178129"/>
    </source>
</evidence>
<proteinExistence type="predicted"/>
<dbReference type="Pfam" id="PF11951">
    <property type="entry name" value="Fungal_trans_2"/>
    <property type="match status" value="1"/>
</dbReference>
<dbReference type="Proteomes" id="UP000178129">
    <property type="component" value="Unassembled WGS sequence"/>
</dbReference>
<dbReference type="Pfam" id="PF12013">
    <property type="entry name" value="OrsD"/>
    <property type="match status" value="1"/>
</dbReference>